<feature type="domain" description="DUF6456" evidence="2">
    <location>
        <begin position="161"/>
        <end position="296"/>
    </location>
</feature>
<dbReference type="RefSeq" id="WP_245137677.1">
    <property type="nucleotide sequence ID" value="NZ_CP128477.1"/>
</dbReference>
<feature type="region of interest" description="Disordered" evidence="1">
    <location>
        <begin position="1"/>
        <end position="30"/>
    </location>
</feature>
<dbReference type="EMBL" id="JALAYX010000005">
    <property type="protein sequence ID" value="MCJ8240326.1"/>
    <property type="molecule type" value="Genomic_DNA"/>
</dbReference>
<name>A0ABT0D4K2_9HYPH</name>
<gene>
    <name evidence="3" type="ORF">MKJ03_18490</name>
</gene>
<organism evidence="3 4">
    <name type="scientific">Peteryoungia algae</name>
    <dbReference type="NCBI Taxonomy" id="2919917"/>
    <lineage>
        <taxon>Bacteria</taxon>
        <taxon>Pseudomonadati</taxon>
        <taxon>Pseudomonadota</taxon>
        <taxon>Alphaproteobacteria</taxon>
        <taxon>Hyphomicrobiales</taxon>
        <taxon>Rhizobiaceae</taxon>
        <taxon>Peteryoungia</taxon>
    </lineage>
</organism>
<feature type="compositionally biased region" description="Polar residues" evidence="1">
    <location>
        <begin position="1"/>
        <end position="13"/>
    </location>
</feature>
<keyword evidence="3" id="KW-0614">Plasmid</keyword>
<comment type="caution">
    <text evidence="3">The sequence shown here is derived from an EMBL/GenBank/DDBJ whole genome shotgun (WGS) entry which is preliminary data.</text>
</comment>
<dbReference type="InterPro" id="IPR045599">
    <property type="entry name" value="DUF6456"/>
</dbReference>
<protein>
    <submittedName>
        <fullName evidence="3">DUF6456 domain-containing protein</fullName>
    </submittedName>
</protein>
<sequence>MTTRKSSRQTTGAGQAGLPPDPATSAAVTAAPFHASGRGTFRATGADGALANTSRAERKQVRQILRRALTGPIILPAEGAASNPADRHCPPGAMAELAPERLARLVADGLLARSPEGFVATTETAAWLRRDLCELPDEAHASQHRTMEVETLVTPEGRRTVRRNLQESPLFPLLRLKEKDGRAFLSPDAVAAGERLAADFDFAGLQPRITASWQPRLSARARGGAPPSVDLPDSRLAARTRIARAIEAMGPELSGVALDVCCFGKGLETVERERQWPARSAKLMLRAALLSLARHYVPTSVRSRPRHWGQEDFRPKMG</sequence>
<dbReference type="Proteomes" id="UP001522662">
    <property type="component" value="Unassembled WGS sequence"/>
</dbReference>
<geneLocation type="plasmid" evidence="3">
    <name>unnamed</name>
</geneLocation>
<evidence type="ECO:0000313" key="3">
    <source>
        <dbReference type="EMBL" id="MCJ8240326.1"/>
    </source>
</evidence>
<keyword evidence="4" id="KW-1185">Reference proteome</keyword>
<reference evidence="3 4" key="1">
    <citation type="submission" date="2022-03" db="EMBL/GenBank/DDBJ databases">
        <title>Rhizobium SSM4.3 sp. nov., isolated from Sediment (Gouqi Island).</title>
        <authorList>
            <person name="Chen G."/>
        </authorList>
    </citation>
    <scope>NUCLEOTIDE SEQUENCE [LARGE SCALE GENOMIC DNA]</scope>
    <source>
        <strain evidence="3 4">SSM4.3</strain>
        <plasmid evidence="3">unnamed</plasmid>
    </source>
</reference>
<evidence type="ECO:0000256" key="1">
    <source>
        <dbReference type="SAM" id="MobiDB-lite"/>
    </source>
</evidence>
<accession>A0ABT0D4K2</accession>
<evidence type="ECO:0000259" key="2">
    <source>
        <dbReference type="Pfam" id="PF20057"/>
    </source>
</evidence>
<dbReference type="Pfam" id="PF20057">
    <property type="entry name" value="DUF6456"/>
    <property type="match status" value="1"/>
</dbReference>
<proteinExistence type="predicted"/>
<evidence type="ECO:0000313" key="4">
    <source>
        <dbReference type="Proteomes" id="UP001522662"/>
    </source>
</evidence>